<evidence type="ECO:0000259" key="9">
    <source>
        <dbReference type="Pfam" id="PF17967"/>
    </source>
</evidence>
<dbReference type="Gene3D" id="2.60.40.1180">
    <property type="entry name" value="Golgi alpha-mannosidase II"/>
    <property type="match status" value="1"/>
</dbReference>
<dbReference type="GO" id="GO:0005975">
    <property type="term" value="P:carbohydrate metabolic process"/>
    <property type="evidence" value="ECO:0007669"/>
    <property type="project" value="InterPro"/>
</dbReference>
<keyword evidence="4" id="KW-0326">Glycosidase</keyword>
<dbReference type="InterPro" id="IPR004193">
    <property type="entry name" value="Glyco_hydro_13_N"/>
</dbReference>
<keyword evidence="11" id="KW-1185">Reference proteome</keyword>
<dbReference type="GO" id="GO:0030246">
    <property type="term" value="F:carbohydrate binding"/>
    <property type="evidence" value="ECO:0007669"/>
    <property type="project" value="InterPro"/>
</dbReference>
<dbReference type="CDD" id="cd02860">
    <property type="entry name" value="E_set_Pullulanase"/>
    <property type="match status" value="1"/>
</dbReference>
<dbReference type="SUPFAM" id="SSF81296">
    <property type="entry name" value="E set domains"/>
    <property type="match status" value="2"/>
</dbReference>
<dbReference type="Pfam" id="PF03714">
    <property type="entry name" value="PUD"/>
    <property type="match status" value="1"/>
</dbReference>
<evidence type="ECO:0000259" key="8">
    <source>
        <dbReference type="Pfam" id="PF11852"/>
    </source>
</evidence>
<sequence length="1464" mass="159523">MFSRKSFISYAAVLLSIFVLSGCGGSEVESGQVALTCNVPNVPSSDGSGCVPPPPIVCAAPTVPNAANDACVVGFNPTLAPPVVFPTADQAVLYYNRAAVGADNSPNDPSYEGYRLHTWSNDACDAYADPDTAWDNGRVHTGIDPTYGAYWVLELKPGYALTPGACQNFIIHIGTDDAGKEMGGIDGKAKLQQPDDERFARMNFTFSGVPTIYEFPVDSLGEQPVSIDGAQAHWLDASTLLWDVDFGIVDTVKLHYSADASLAVTLDTGLNGTVVELTEVDLTDEQKAIAPHLSALPAFAGDWSVDDAKAVLKTQAVLGAYNAEGELVAATRIQIPNVLDQLYTLGENDADEAVLGPVYTDSGIEARVWAPTATNVALKLYAADKRLQSTKPMTYDSATGIWTYAGTMDMDRQLYRFEVTVYHPEDEQIEVIDVTDPYSVGLALNGRFSQFVNLTDEDLKPEGWDTHIIPSITDPEDAVLYEGHIRDFSALDASTSEANRGKYLAFTEKESAPMQHLAKLAEKGLTHFHMLPANDIATINEDTSKTVDLSSTVQQICALKPASAVCLDNTPRDLTIGELYNSFNVLSEPGAAQALSEQLRDIDQFNWGYDPKHFNAPEGSYSSNPDGVARIIEMRAMNQSLHEVGLRVVLDVVYNHTNASGLFENSVFDKVVPGYYHRYEVDSGAIVRETCCDDTEPRNRMMEKFMEDSLLLWTEHYKFDGFRFDIMSQATKQTMVDLYAKVRELDEDNYFYGEGWIRQDRGYEQANQINMAGTEIGTYNDRTREGIRRGNIFYNGNRTSRLGVDGEVSIASAMSDQDIVKMTMAGTLTDFILETSGGNATETSSLGGYALDPADIINYVSKHDNESLWDQYNYNLPANLSLDQRIRAQNIGIGIPMLSQGIPFLQMGGDFLRSKSMDRNTYDSGDWFSRVDFTYETNNWNVGLPLAQDNQAMWDTISTFMFSPERAASMSNVEFAAEVFQEYLSIRTDSKLFRLTTAEDIKARVGFHNIGSRQQQSLIVMSLDDGVTANSDSVLADLDPKYDALAIVINTGYEEKSIDVLTATGFELHTVLANSVDPVVRGASFAEGADASGNGTFTVPPLSMAVFVKNQGMERGYGLSAFATSGAPDVVPFGDTTVFLRGQMNAWGETDAMSYKGDGVYEVAIALNGAETYAFKIASANWTSVDYGNNDAPEVTEDLEKDVFSGQGNMTFTPSVDATYVFSFNAADTGAATLTIVNEEPYVGNPIFLRGGMNGWGLDNEFNYDGGRLYSVAVELSAEEYQFKVANEGWDSPNLGAFSEDDVDDLVVLGQDLALTEGGSNVVIDVAEAGKYVFIFDSTNLNEPKIRVFNEQFFGANTVFIRGSLNGWGEDDPLIYQGEGVYTVNINLDGTDVNFKVATSDWSTVNLGATSDDTAAVTIGEPKVTFQDGNSANLTIAAPAAGLYQFKVQGPDAKAPTVTVTPVQ</sequence>
<name>G4QLM7_GLANF</name>
<dbReference type="SUPFAM" id="SSF49452">
    <property type="entry name" value="Starch-binding domain-like"/>
    <property type="match status" value="1"/>
</dbReference>
<dbReference type="EMBL" id="CP003060">
    <property type="protein sequence ID" value="AEP30133.1"/>
    <property type="molecule type" value="Genomic_DNA"/>
</dbReference>
<evidence type="ECO:0000256" key="5">
    <source>
        <dbReference type="SAM" id="SignalP"/>
    </source>
</evidence>
<dbReference type="eggNOG" id="COG1523">
    <property type="taxonomic scope" value="Bacteria"/>
</dbReference>
<dbReference type="InterPro" id="IPR024561">
    <property type="entry name" value="Pullul_strch_C"/>
</dbReference>
<dbReference type="OrthoDB" id="3236218at2"/>
<keyword evidence="2 5" id="KW-0732">Signal</keyword>
<dbReference type="KEGG" id="gni:GNIT_2024"/>
<dbReference type="InterPro" id="IPR011839">
    <property type="entry name" value="Pullul_strch"/>
</dbReference>
<feature type="chain" id="PRO_5003467935" evidence="5">
    <location>
        <begin position="22"/>
        <end position="1464"/>
    </location>
</feature>
<dbReference type="HOGENOM" id="CLU_004744_5_0_6"/>
<dbReference type="SUPFAM" id="SSF51011">
    <property type="entry name" value="Glycosyl hydrolase domain"/>
    <property type="match status" value="1"/>
</dbReference>
<evidence type="ECO:0000313" key="10">
    <source>
        <dbReference type="EMBL" id="AEP30133.1"/>
    </source>
</evidence>
<protein>
    <submittedName>
        <fullName evidence="10">Putative pullulanase</fullName>
    </submittedName>
</protein>
<evidence type="ECO:0000256" key="2">
    <source>
        <dbReference type="ARBA" id="ARBA00022729"/>
    </source>
</evidence>
<dbReference type="InterPro" id="IPR017853">
    <property type="entry name" value="GH"/>
</dbReference>
<dbReference type="CDD" id="cd11341">
    <property type="entry name" value="AmyAc_Pullulanase_LD-like"/>
    <property type="match status" value="1"/>
</dbReference>
<evidence type="ECO:0000259" key="7">
    <source>
        <dbReference type="Pfam" id="PF03714"/>
    </source>
</evidence>
<reference evidence="10 11" key="1">
    <citation type="journal article" date="2011" name="J. Bacteriol.">
        <title>Complete genome sequence of seawater bacterium Glaciecola nitratireducens FR1064T.</title>
        <authorList>
            <person name="Bian F."/>
            <person name="Qin Q.L."/>
            <person name="Xie B.B."/>
            <person name="Shu Y.L."/>
            <person name="Zhang X.Y."/>
            <person name="Yu Y."/>
            <person name="Chen B."/>
            <person name="Chen X.L."/>
            <person name="Zhou B.C."/>
            <person name="Zhang Y.Z."/>
        </authorList>
    </citation>
    <scope>NUCLEOTIDE SEQUENCE [LARGE SCALE GENOMIC DNA]</scope>
    <source>
        <strain evidence="11">JCM 12485 / KCTC 12276 / FR1064</strain>
    </source>
</reference>
<dbReference type="RefSeq" id="WP_014109007.1">
    <property type="nucleotide sequence ID" value="NC_016041.1"/>
</dbReference>
<dbReference type="InterPro" id="IPR013783">
    <property type="entry name" value="Ig-like_fold"/>
</dbReference>
<evidence type="ECO:0000256" key="3">
    <source>
        <dbReference type="ARBA" id="ARBA00022801"/>
    </source>
</evidence>
<evidence type="ECO:0000256" key="1">
    <source>
        <dbReference type="ARBA" id="ARBA00008061"/>
    </source>
</evidence>
<keyword evidence="3" id="KW-0378">Hydrolase</keyword>
<dbReference type="Gene3D" id="2.60.40.10">
    <property type="entry name" value="Immunoglobulins"/>
    <property type="match status" value="3"/>
</dbReference>
<feature type="domain" description="Pullulanase carbohydrate-binding module 41" evidence="7">
    <location>
        <begin position="93"/>
        <end position="197"/>
    </location>
</feature>
<dbReference type="Pfam" id="PF02922">
    <property type="entry name" value="CBM_48"/>
    <property type="match status" value="1"/>
</dbReference>
<proteinExistence type="inferred from homology"/>
<dbReference type="GO" id="GO:0051060">
    <property type="term" value="F:pullulanase activity"/>
    <property type="evidence" value="ECO:0007669"/>
    <property type="project" value="InterPro"/>
</dbReference>
<dbReference type="InterPro" id="IPR013784">
    <property type="entry name" value="Carb-bd-like_fold"/>
</dbReference>
<dbReference type="NCBIfam" id="TIGR02103">
    <property type="entry name" value="pullul_strch"/>
    <property type="match status" value="1"/>
</dbReference>
<dbReference type="Pfam" id="PF17967">
    <property type="entry name" value="Pullulanase_N2"/>
    <property type="match status" value="1"/>
</dbReference>
<organism evidence="10 11">
    <name type="scientific">Glaciecola nitratireducens (strain JCM 12485 / KCTC 12276 / FR1064)</name>
    <dbReference type="NCBI Taxonomy" id="1085623"/>
    <lineage>
        <taxon>Bacteria</taxon>
        <taxon>Pseudomonadati</taxon>
        <taxon>Pseudomonadota</taxon>
        <taxon>Gammaproteobacteria</taxon>
        <taxon>Alteromonadales</taxon>
        <taxon>Alteromonadaceae</taxon>
        <taxon>Brumicola</taxon>
    </lineage>
</organism>
<dbReference type="PANTHER" id="PTHR43002">
    <property type="entry name" value="GLYCOGEN DEBRANCHING ENZYME"/>
    <property type="match status" value="1"/>
</dbReference>
<dbReference type="SUPFAM" id="SSF51445">
    <property type="entry name" value="(Trans)glycosidases"/>
    <property type="match status" value="1"/>
</dbReference>
<evidence type="ECO:0000256" key="4">
    <source>
        <dbReference type="ARBA" id="ARBA00023295"/>
    </source>
</evidence>
<dbReference type="CDD" id="cd10315">
    <property type="entry name" value="CBM41_pullulanase"/>
    <property type="match status" value="1"/>
</dbReference>
<dbReference type="InterPro" id="IPR014756">
    <property type="entry name" value="Ig_E-set"/>
</dbReference>
<evidence type="ECO:0000313" key="11">
    <source>
        <dbReference type="Proteomes" id="UP000009282"/>
    </source>
</evidence>
<feature type="domain" description="Pullulanase N2" evidence="9">
    <location>
        <begin position="230"/>
        <end position="341"/>
    </location>
</feature>
<dbReference type="Gene3D" id="2.60.40.1130">
    <property type="entry name" value="Rab geranylgeranyltransferase alpha-subunit, insert domain"/>
    <property type="match status" value="1"/>
</dbReference>
<evidence type="ECO:0000259" key="6">
    <source>
        <dbReference type="Pfam" id="PF02922"/>
    </source>
</evidence>
<dbReference type="InterPro" id="IPR005323">
    <property type="entry name" value="CBM41_pullulanase"/>
</dbReference>
<gene>
    <name evidence="10" type="ordered locus">GNIT_2024</name>
</gene>
<feature type="signal peptide" evidence="5">
    <location>
        <begin position="1"/>
        <end position="21"/>
    </location>
</feature>
<dbReference type="PROSITE" id="PS51257">
    <property type="entry name" value="PROKAR_LIPOPROTEIN"/>
    <property type="match status" value="1"/>
</dbReference>
<dbReference type="STRING" id="1085623.GNIT_2024"/>
<dbReference type="Pfam" id="PF11852">
    <property type="entry name" value="Pullul_strch_C"/>
    <property type="match status" value="1"/>
</dbReference>
<comment type="similarity">
    <text evidence="1">Belongs to the glycosyl hydrolase 13 family.</text>
</comment>
<dbReference type="Gene3D" id="2.60.40.1110">
    <property type="match status" value="1"/>
</dbReference>
<feature type="domain" description="Glycoside hydrolase family 13 N-terminal" evidence="6">
    <location>
        <begin position="355"/>
        <end position="439"/>
    </location>
</feature>
<feature type="domain" description="Alpha-1,6-glucosidases pullulanase-type C-terminal" evidence="8">
    <location>
        <begin position="935"/>
        <end position="1109"/>
    </location>
</feature>
<accession>G4QLM7</accession>
<dbReference type="InterPro" id="IPR040671">
    <property type="entry name" value="Pullulanase_N2"/>
</dbReference>
<dbReference type="CDD" id="cd02861">
    <property type="entry name" value="E_set_pullulanase_like"/>
    <property type="match status" value="3"/>
</dbReference>
<dbReference type="InterPro" id="IPR013780">
    <property type="entry name" value="Glyco_hydro_b"/>
</dbReference>
<dbReference type="Proteomes" id="UP000009282">
    <property type="component" value="Chromosome"/>
</dbReference>
<dbReference type="Gene3D" id="3.20.20.80">
    <property type="entry name" value="Glycosidases"/>
    <property type="match status" value="1"/>
</dbReference>